<evidence type="ECO:0000256" key="9">
    <source>
        <dbReference type="ARBA" id="ARBA00023224"/>
    </source>
</evidence>
<evidence type="ECO:0000256" key="2">
    <source>
        <dbReference type="ARBA" id="ARBA00022475"/>
    </source>
</evidence>
<sequence>MQILSFNFLLYTICGMWRPIKWSSKCSKMLYSVFTCFSMYLLISLTLTQLLDIILVIDNVDDFAMISLNLLSLISVIFKAVNAIIRRDKIVHLIEILQKKPCRAYNKEDNDIQMKFDRLIRSYSIKYTSLASISATGSIIGGMLNILEGQLAYRTWVPYDYTSPLLFSITSIQECVTIIFASIVNVATETTILGFCLQICAQFEILEHRLQRMAKEKKKETFRISLNDASNETGKLSEHILHHLCIIRLAKMFNNVFSQVFFIQFFISLMVLCLTLYHLSSHMTFADIAPLIVYTFFLFLQIFIYCWAGNEVMLKSTGLSETVYQIDWILMPINERKDLLMIMKRSTRPIIFTSSFLVTLSLESYGSLLKASYSAFNLLQQS</sequence>
<evidence type="ECO:0000256" key="4">
    <source>
        <dbReference type="ARBA" id="ARBA00022692"/>
    </source>
</evidence>
<name>A0AAV2NFU4_9HYME</name>
<evidence type="ECO:0000256" key="6">
    <source>
        <dbReference type="ARBA" id="ARBA00022989"/>
    </source>
</evidence>
<dbReference type="InterPro" id="IPR004117">
    <property type="entry name" value="7tm6_olfct_rcpt"/>
</dbReference>
<keyword evidence="2" id="KW-1003">Cell membrane</keyword>
<keyword evidence="5 10" id="KW-0552">Olfaction</keyword>
<gene>
    <name evidence="11" type="ORF">LPLAT_LOCUS4816</name>
</gene>
<comment type="similarity">
    <text evidence="10">Belongs to the insect chemoreceptor superfamily. Heteromeric odorant receptor channel (TC 1.A.69) family.</text>
</comment>
<feature type="transmembrane region" description="Helical" evidence="10">
    <location>
        <begin position="350"/>
        <end position="368"/>
    </location>
</feature>
<dbReference type="GO" id="GO:0007165">
    <property type="term" value="P:signal transduction"/>
    <property type="evidence" value="ECO:0007669"/>
    <property type="project" value="UniProtKB-KW"/>
</dbReference>
<evidence type="ECO:0000256" key="5">
    <source>
        <dbReference type="ARBA" id="ARBA00022725"/>
    </source>
</evidence>
<evidence type="ECO:0000256" key="8">
    <source>
        <dbReference type="ARBA" id="ARBA00023170"/>
    </source>
</evidence>
<organism evidence="11 12">
    <name type="scientific">Lasius platythorax</name>
    <dbReference type="NCBI Taxonomy" id="488582"/>
    <lineage>
        <taxon>Eukaryota</taxon>
        <taxon>Metazoa</taxon>
        <taxon>Ecdysozoa</taxon>
        <taxon>Arthropoda</taxon>
        <taxon>Hexapoda</taxon>
        <taxon>Insecta</taxon>
        <taxon>Pterygota</taxon>
        <taxon>Neoptera</taxon>
        <taxon>Endopterygota</taxon>
        <taxon>Hymenoptera</taxon>
        <taxon>Apocrita</taxon>
        <taxon>Aculeata</taxon>
        <taxon>Formicoidea</taxon>
        <taxon>Formicidae</taxon>
        <taxon>Formicinae</taxon>
        <taxon>Lasius</taxon>
        <taxon>Lasius</taxon>
    </lineage>
</organism>
<dbReference type="GO" id="GO:0005886">
    <property type="term" value="C:plasma membrane"/>
    <property type="evidence" value="ECO:0007669"/>
    <property type="project" value="UniProtKB-SubCell"/>
</dbReference>
<keyword evidence="6 10" id="KW-1133">Transmembrane helix</keyword>
<keyword evidence="7 10" id="KW-0472">Membrane</keyword>
<dbReference type="PANTHER" id="PTHR21137:SF35">
    <property type="entry name" value="ODORANT RECEPTOR 19A-RELATED"/>
    <property type="match status" value="1"/>
</dbReference>
<feature type="transmembrane region" description="Helical" evidence="10">
    <location>
        <begin position="256"/>
        <end position="279"/>
    </location>
</feature>
<evidence type="ECO:0000256" key="7">
    <source>
        <dbReference type="ARBA" id="ARBA00023136"/>
    </source>
</evidence>
<dbReference type="PANTHER" id="PTHR21137">
    <property type="entry name" value="ODORANT RECEPTOR"/>
    <property type="match status" value="1"/>
</dbReference>
<proteinExistence type="inferred from homology"/>
<evidence type="ECO:0000256" key="1">
    <source>
        <dbReference type="ARBA" id="ARBA00004651"/>
    </source>
</evidence>
<dbReference type="Proteomes" id="UP001497644">
    <property type="component" value="Chromosome 15"/>
</dbReference>
<accession>A0AAV2NFU4</accession>
<keyword evidence="3 10" id="KW-0716">Sensory transduction</keyword>
<keyword evidence="12" id="KW-1185">Reference proteome</keyword>
<feature type="transmembrane region" description="Helical" evidence="10">
    <location>
        <begin position="291"/>
        <end position="308"/>
    </location>
</feature>
<evidence type="ECO:0000313" key="11">
    <source>
        <dbReference type="EMBL" id="CAL1679071.1"/>
    </source>
</evidence>
<comment type="caution">
    <text evidence="10">Lacks conserved residue(s) required for the propagation of feature annotation.</text>
</comment>
<evidence type="ECO:0000256" key="3">
    <source>
        <dbReference type="ARBA" id="ARBA00022606"/>
    </source>
</evidence>
<keyword evidence="9 10" id="KW-0807">Transducer</keyword>
<reference evidence="11" key="1">
    <citation type="submission" date="2024-04" db="EMBL/GenBank/DDBJ databases">
        <authorList>
            <consortium name="Molecular Ecology Group"/>
        </authorList>
    </citation>
    <scope>NUCLEOTIDE SEQUENCE</scope>
</reference>
<protein>
    <recommendedName>
        <fullName evidence="10">Odorant receptor</fullName>
    </recommendedName>
</protein>
<dbReference type="GO" id="GO:0004984">
    <property type="term" value="F:olfactory receptor activity"/>
    <property type="evidence" value="ECO:0007669"/>
    <property type="project" value="InterPro"/>
</dbReference>
<evidence type="ECO:0000256" key="10">
    <source>
        <dbReference type="RuleBase" id="RU351113"/>
    </source>
</evidence>
<dbReference type="AlphaFoldDB" id="A0AAV2NFU4"/>
<evidence type="ECO:0000313" key="12">
    <source>
        <dbReference type="Proteomes" id="UP001497644"/>
    </source>
</evidence>
<dbReference type="GO" id="GO:0005549">
    <property type="term" value="F:odorant binding"/>
    <property type="evidence" value="ECO:0007669"/>
    <property type="project" value="InterPro"/>
</dbReference>
<keyword evidence="4 10" id="KW-0812">Transmembrane</keyword>
<feature type="transmembrane region" description="Helical" evidence="10">
    <location>
        <begin position="30"/>
        <end position="57"/>
    </location>
</feature>
<comment type="subcellular location">
    <subcellularLocation>
        <location evidence="1 10">Cell membrane</location>
        <topology evidence="1 10">Multi-pass membrane protein</topology>
    </subcellularLocation>
</comment>
<keyword evidence="8 10" id="KW-0675">Receptor</keyword>
<feature type="transmembrane region" description="Helical" evidence="10">
    <location>
        <begin position="63"/>
        <end position="85"/>
    </location>
</feature>
<dbReference type="Pfam" id="PF02949">
    <property type="entry name" value="7tm_6"/>
    <property type="match status" value="1"/>
</dbReference>
<dbReference type="EMBL" id="OZ034838">
    <property type="protein sequence ID" value="CAL1679071.1"/>
    <property type="molecule type" value="Genomic_DNA"/>
</dbReference>